<dbReference type="Pfam" id="PF00440">
    <property type="entry name" value="TetR_N"/>
    <property type="match status" value="1"/>
</dbReference>
<comment type="caution">
    <text evidence="4">The sequence shown here is derived from an EMBL/GenBank/DDBJ whole genome shotgun (WGS) entry which is preliminary data.</text>
</comment>
<dbReference type="EMBL" id="AQQV01000002">
    <property type="protein sequence ID" value="ORE87217.1"/>
    <property type="molecule type" value="Genomic_DNA"/>
</dbReference>
<dbReference type="SUPFAM" id="SSF46689">
    <property type="entry name" value="Homeodomain-like"/>
    <property type="match status" value="1"/>
</dbReference>
<evidence type="ECO:0000259" key="3">
    <source>
        <dbReference type="PROSITE" id="PS50977"/>
    </source>
</evidence>
<evidence type="ECO:0000313" key="5">
    <source>
        <dbReference type="Proteomes" id="UP000192342"/>
    </source>
</evidence>
<comment type="caution">
    <text evidence="2">Lacks conserved residue(s) required for the propagation of feature annotation.</text>
</comment>
<evidence type="ECO:0000256" key="2">
    <source>
        <dbReference type="PROSITE-ProRule" id="PRU00335"/>
    </source>
</evidence>
<dbReference type="Proteomes" id="UP000192342">
    <property type="component" value="Unassembled WGS sequence"/>
</dbReference>
<proteinExistence type="predicted"/>
<organism evidence="4 5">
    <name type="scientific">Oceanococcus atlanticus</name>
    <dbReference type="NCBI Taxonomy" id="1317117"/>
    <lineage>
        <taxon>Bacteria</taxon>
        <taxon>Pseudomonadati</taxon>
        <taxon>Pseudomonadota</taxon>
        <taxon>Gammaproteobacteria</taxon>
        <taxon>Chromatiales</taxon>
        <taxon>Oceanococcaceae</taxon>
        <taxon>Oceanococcus</taxon>
    </lineage>
</organism>
<dbReference type="GO" id="GO:0003677">
    <property type="term" value="F:DNA binding"/>
    <property type="evidence" value="ECO:0007669"/>
    <property type="project" value="UniProtKB-UniRule"/>
</dbReference>
<accession>A0A1Y1SDZ7</accession>
<evidence type="ECO:0000256" key="1">
    <source>
        <dbReference type="ARBA" id="ARBA00023125"/>
    </source>
</evidence>
<feature type="domain" description="HTH tetR-type" evidence="3">
    <location>
        <begin position="1"/>
        <end position="37"/>
    </location>
</feature>
<dbReference type="InterPro" id="IPR001647">
    <property type="entry name" value="HTH_TetR"/>
</dbReference>
<sequence>MDRLARELGVTKQAVLHHFGSKQKLYAAVLESISERLLTDIVENQQLDSEATDSAFVRSVLKIYEHTMAFRDETCLLMRELLDNPERASQAGTWYLRPFLDRLHSQLRQSAAWAAADESRIATHVYQVLGAIHYFTVSLTTLRNMYSPAVVDDMIKQYPEQLRQLAGLESKGG</sequence>
<dbReference type="InterPro" id="IPR009057">
    <property type="entry name" value="Homeodomain-like_sf"/>
</dbReference>
<reference evidence="4 5" key="1">
    <citation type="submission" date="2013-04" db="EMBL/GenBank/DDBJ databases">
        <title>Oceanococcus atlanticus 22II-S10r2 Genome Sequencing.</title>
        <authorList>
            <person name="Lai Q."/>
            <person name="Li G."/>
            <person name="Shao Z."/>
        </authorList>
    </citation>
    <scope>NUCLEOTIDE SEQUENCE [LARGE SCALE GENOMIC DNA]</scope>
    <source>
        <strain evidence="4 5">22II-S10r2</strain>
    </source>
</reference>
<name>A0A1Y1SDZ7_9GAMM</name>
<keyword evidence="5" id="KW-1185">Reference proteome</keyword>
<protein>
    <submittedName>
        <fullName evidence="4">Transcriptional regulator, TetR family protein</fullName>
    </submittedName>
</protein>
<evidence type="ECO:0000313" key="4">
    <source>
        <dbReference type="EMBL" id="ORE87217.1"/>
    </source>
</evidence>
<dbReference type="PROSITE" id="PS50977">
    <property type="entry name" value="HTH_TETR_2"/>
    <property type="match status" value="1"/>
</dbReference>
<dbReference type="Gene3D" id="1.10.357.10">
    <property type="entry name" value="Tetracycline Repressor, domain 2"/>
    <property type="match status" value="1"/>
</dbReference>
<dbReference type="AlphaFoldDB" id="A0A1Y1SDZ7"/>
<keyword evidence="1 2" id="KW-0238">DNA-binding</keyword>
<gene>
    <name evidence="4" type="ORF">ATO7_09257</name>
</gene>